<feature type="transmembrane region" description="Helical" evidence="1">
    <location>
        <begin position="38"/>
        <end position="57"/>
    </location>
</feature>
<evidence type="ECO:0000256" key="1">
    <source>
        <dbReference type="SAM" id="Phobius"/>
    </source>
</evidence>
<keyword evidence="1" id="KW-0472">Membrane</keyword>
<name>A0A2M6WSB6_9BACT</name>
<reference evidence="3" key="1">
    <citation type="submission" date="2017-09" db="EMBL/GenBank/DDBJ databases">
        <title>Depth-based differentiation of microbial function through sediment-hosted aquifers and enrichment of novel symbionts in the deep terrestrial subsurface.</title>
        <authorList>
            <person name="Probst A.J."/>
            <person name="Ladd B."/>
            <person name="Jarett J.K."/>
            <person name="Geller-Mcgrath D.E."/>
            <person name="Sieber C.M.K."/>
            <person name="Emerson J.B."/>
            <person name="Anantharaman K."/>
            <person name="Thomas B.C."/>
            <person name="Malmstrom R."/>
            <person name="Stieglmeier M."/>
            <person name="Klingl A."/>
            <person name="Woyke T."/>
            <person name="Ryan C.M."/>
            <person name="Banfield J.F."/>
        </authorList>
    </citation>
    <scope>NUCLEOTIDE SEQUENCE [LARGE SCALE GENOMIC DNA]</scope>
</reference>
<keyword evidence="1" id="KW-1133">Transmembrane helix</keyword>
<organism evidence="2 3">
    <name type="scientific">Candidatus Falkowbacteria bacterium CG10_big_fil_rev_8_21_14_0_10_37_14</name>
    <dbReference type="NCBI Taxonomy" id="1974561"/>
    <lineage>
        <taxon>Bacteria</taxon>
        <taxon>Candidatus Falkowiibacteriota</taxon>
    </lineage>
</organism>
<feature type="transmembrane region" description="Helical" evidence="1">
    <location>
        <begin position="83"/>
        <end position="103"/>
    </location>
</feature>
<evidence type="ECO:0000313" key="3">
    <source>
        <dbReference type="Proteomes" id="UP000228533"/>
    </source>
</evidence>
<comment type="caution">
    <text evidence="2">The sequence shown here is derived from an EMBL/GenBank/DDBJ whole genome shotgun (WGS) entry which is preliminary data.</text>
</comment>
<accession>A0A2M6WSB6</accession>
<feature type="transmembrane region" description="Helical" evidence="1">
    <location>
        <begin position="115"/>
        <end position="139"/>
    </location>
</feature>
<keyword evidence="1" id="KW-0812">Transmembrane</keyword>
<protein>
    <submittedName>
        <fullName evidence="2">Uncharacterized protein</fullName>
    </submittedName>
</protein>
<dbReference type="EMBL" id="PFAM01000023">
    <property type="protein sequence ID" value="PIT95699.1"/>
    <property type="molecule type" value="Genomic_DNA"/>
</dbReference>
<evidence type="ECO:0000313" key="2">
    <source>
        <dbReference type="EMBL" id="PIT95699.1"/>
    </source>
</evidence>
<proteinExistence type="predicted"/>
<gene>
    <name evidence="2" type="ORF">COT94_03870</name>
</gene>
<sequence>MNIKQWFNKTVGAWSAHRFGLKNDWVDFLATRSVTTHLLLSGGLNFIIWLLAILIFYRAEQSLLIIHYNILFGIDWVASKPTIFWLPGIGLIVFVMNTVLSWWASKYDDLSTHLLLGGAVVVNLFLLLAITTIWSINYINLVR</sequence>
<dbReference type="AlphaFoldDB" id="A0A2M6WSB6"/>
<dbReference type="Proteomes" id="UP000228533">
    <property type="component" value="Unassembled WGS sequence"/>
</dbReference>